<evidence type="ECO:0000313" key="1">
    <source>
        <dbReference type="EMBL" id="KUJ17327.1"/>
    </source>
</evidence>
<dbReference type="KEGG" id="psco:LY89DRAFT_51219"/>
<protein>
    <submittedName>
        <fullName evidence="1">Uncharacterized protein</fullName>
    </submittedName>
</protein>
<dbReference type="Proteomes" id="UP000070700">
    <property type="component" value="Unassembled WGS sequence"/>
</dbReference>
<organism evidence="1 2">
    <name type="scientific">Mollisia scopiformis</name>
    <name type="common">Conifer needle endophyte fungus</name>
    <name type="synonym">Phialocephala scopiformis</name>
    <dbReference type="NCBI Taxonomy" id="149040"/>
    <lineage>
        <taxon>Eukaryota</taxon>
        <taxon>Fungi</taxon>
        <taxon>Dikarya</taxon>
        <taxon>Ascomycota</taxon>
        <taxon>Pezizomycotina</taxon>
        <taxon>Leotiomycetes</taxon>
        <taxon>Helotiales</taxon>
        <taxon>Mollisiaceae</taxon>
        <taxon>Mollisia</taxon>
    </lineage>
</organism>
<dbReference type="RefSeq" id="XP_018071682.1">
    <property type="nucleotide sequence ID" value="XM_018208074.1"/>
</dbReference>
<name>A0A194XC48_MOLSC</name>
<proteinExistence type="predicted"/>
<gene>
    <name evidence="1" type="ORF">LY89DRAFT_51219</name>
</gene>
<keyword evidence="2" id="KW-1185">Reference proteome</keyword>
<dbReference type="EMBL" id="KQ947414">
    <property type="protein sequence ID" value="KUJ17327.1"/>
    <property type="molecule type" value="Genomic_DNA"/>
</dbReference>
<dbReference type="InParanoid" id="A0A194XC48"/>
<dbReference type="AlphaFoldDB" id="A0A194XC48"/>
<accession>A0A194XC48</accession>
<reference evidence="1 2" key="1">
    <citation type="submission" date="2015-10" db="EMBL/GenBank/DDBJ databases">
        <title>Full genome of DAOMC 229536 Phialocephala scopiformis, a fungal endophyte of spruce producing the potent anti-insectan compound rugulosin.</title>
        <authorList>
            <consortium name="DOE Joint Genome Institute"/>
            <person name="Walker A.K."/>
            <person name="Frasz S.L."/>
            <person name="Seifert K.A."/>
            <person name="Miller J.D."/>
            <person name="Mondo S.J."/>
            <person name="Labutti K."/>
            <person name="Lipzen A."/>
            <person name="Dockter R."/>
            <person name="Kennedy M."/>
            <person name="Grigoriev I.V."/>
            <person name="Spatafora J.W."/>
        </authorList>
    </citation>
    <scope>NUCLEOTIDE SEQUENCE [LARGE SCALE GENOMIC DNA]</scope>
    <source>
        <strain evidence="1 2">CBS 120377</strain>
    </source>
</reference>
<sequence>MIDERDEMIELSTVETGFGTVAEEEDEEDVVSFEVVTTEEEDDDEVVAFELVTSEEVVFRRVVDVPAFPCPFVLVVGFVVRTGVLVEDFVVRIEDDEDEEDVGVGSFGVVERMDERVDKIELTIVDTGLGVVKEEVRTVELDVEAFEVDVKLDEIVGSSVELDVGAFVVELGAKVDVVVPASSWPFVEDVVFVELLVVFAIGSLVVVERTEDRDEMIELRTVETGLGTVADEEVSEVVGAFVVTADEDDVVGSIGLTTEETVDRVELIIEQLMLVEEASVLQQWKSC</sequence>
<evidence type="ECO:0000313" key="2">
    <source>
        <dbReference type="Proteomes" id="UP000070700"/>
    </source>
</evidence>
<dbReference type="GeneID" id="28817800"/>